<reference evidence="1 2" key="1">
    <citation type="submission" date="2020-09" db="EMBL/GenBank/DDBJ databases">
        <title>De no assembly of potato wild relative species, Solanum commersonii.</title>
        <authorList>
            <person name="Cho K."/>
        </authorList>
    </citation>
    <scope>NUCLEOTIDE SEQUENCE [LARGE SCALE GENOMIC DNA]</scope>
    <source>
        <strain evidence="1">LZ3.2</strain>
        <tissue evidence="1">Leaf</tissue>
    </source>
</reference>
<dbReference type="Proteomes" id="UP000824120">
    <property type="component" value="Chromosome 2"/>
</dbReference>
<comment type="caution">
    <text evidence="1">The sequence shown here is derived from an EMBL/GenBank/DDBJ whole genome shotgun (WGS) entry which is preliminary data.</text>
</comment>
<organism evidence="1 2">
    <name type="scientific">Solanum commersonii</name>
    <name type="common">Commerson's wild potato</name>
    <name type="synonym">Commerson's nightshade</name>
    <dbReference type="NCBI Taxonomy" id="4109"/>
    <lineage>
        <taxon>Eukaryota</taxon>
        <taxon>Viridiplantae</taxon>
        <taxon>Streptophyta</taxon>
        <taxon>Embryophyta</taxon>
        <taxon>Tracheophyta</taxon>
        <taxon>Spermatophyta</taxon>
        <taxon>Magnoliopsida</taxon>
        <taxon>eudicotyledons</taxon>
        <taxon>Gunneridae</taxon>
        <taxon>Pentapetalae</taxon>
        <taxon>asterids</taxon>
        <taxon>lamiids</taxon>
        <taxon>Solanales</taxon>
        <taxon>Solanaceae</taxon>
        <taxon>Solanoideae</taxon>
        <taxon>Solaneae</taxon>
        <taxon>Solanum</taxon>
    </lineage>
</organism>
<evidence type="ECO:0000313" key="2">
    <source>
        <dbReference type="Proteomes" id="UP000824120"/>
    </source>
</evidence>
<protein>
    <submittedName>
        <fullName evidence="1">Uncharacterized protein</fullName>
    </submittedName>
</protein>
<name>A0A9J6ABJ7_SOLCO</name>
<gene>
    <name evidence="1" type="ORF">H5410_006910</name>
</gene>
<sequence>MQKEEAQLVSFGYYPNELLVSDNNPTPAVPILNICSPALWETKLSIPTSHECSQMWNIQGGLFPGHISLTK</sequence>
<evidence type="ECO:0000313" key="1">
    <source>
        <dbReference type="EMBL" id="KAG5621692.1"/>
    </source>
</evidence>
<keyword evidence="2" id="KW-1185">Reference proteome</keyword>
<proteinExistence type="predicted"/>
<accession>A0A9J6ABJ7</accession>
<dbReference type="AlphaFoldDB" id="A0A9J6ABJ7"/>
<dbReference type="EMBL" id="JACXVP010000002">
    <property type="protein sequence ID" value="KAG5621692.1"/>
    <property type="molecule type" value="Genomic_DNA"/>
</dbReference>